<keyword evidence="9" id="KW-1185">Reference proteome</keyword>
<keyword evidence="5 7" id="KW-0472">Membrane</keyword>
<gene>
    <name evidence="8" type="ORF">R5R35_003294</name>
</gene>
<accession>A0AAN9Z6G7</accession>
<dbReference type="PANTHER" id="PTHR11266">
    <property type="entry name" value="PEROXISOMAL MEMBRANE PROTEIN 2, PXMP2 MPV17"/>
    <property type="match status" value="1"/>
</dbReference>
<dbReference type="Pfam" id="PF04117">
    <property type="entry name" value="Mpv17_PMP22"/>
    <property type="match status" value="1"/>
</dbReference>
<evidence type="ECO:0000256" key="4">
    <source>
        <dbReference type="ARBA" id="ARBA00022989"/>
    </source>
</evidence>
<dbReference type="PANTHER" id="PTHR11266:SF17">
    <property type="entry name" value="PROTEIN MPV17"/>
    <property type="match status" value="1"/>
</dbReference>
<evidence type="ECO:0000313" key="9">
    <source>
        <dbReference type="Proteomes" id="UP001378592"/>
    </source>
</evidence>
<name>A0AAN9Z6G7_9ORTH</name>
<sequence length="189" mass="21167">MAKALRWLQKHPTVFESLQAACVMTAGDLIAQKLVEKKDGVDLKRTAVFASFGLFIAGPIASTWYHFLDSKISFCWPRIQRGLMKMVADQILMAPAILAICLSYLELANGSGTLSGVKEELKNKYTPILINSFKVWPAVQVLNFSLTPVQYQVLVVQLVGVAWNSYLSYEKNREIGNDPQDKSEKPKEE</sequence>
<comment type="caution">
    <text evidence="8">The sequence shown here is derived from an EMBL/GenBank/DDBJ whole genome shotgun (WGS) entry which is preliminary data.</text>
</comment>
<dbReference type="GO" id="GO:0005739">
    <property type="term" value="C:mitochondrion"/>
    <property type="evidence" value="ECO:0007669"/>
    <property type="project" value="TreeGrafter"/>
</dbReference>
<protein>
    <recommendedName>
        <fullName evidence="6">Mitochondrial inner membrane protein Mpv17</fullName>
    </recommendedName>
</protein>
<evidence type="ECO:0000256" key="1">
    <source>
        <dbReference type="ARBA" id="ARBA00004141"/>
    </source>
</evidence>
<feature type="transmembrane region" description="Helical" evidence="7">
    <location>
        <begin position="87"/>
        <end position="105"/>
    </location>
</feature>
<evidence type="ECO:0000256" key="5">
    <source>
        <dbReference type="ARBA" id="ARBA00023136"/>
    </source>
</evidence>
<comment type="subcellular location">
    <subcellularLocation>
        <location evidence="1">Membrane</location>
        <topology evidence="1">Multi-pass membrane protein</topology>
    </subcellularLocation>
</comment>
<dbReference type="AlphaFoldDB" id="A0AAN9Z6G7"/>
<organism evidence="8 9">
    <name type="scientific">Gryllus longicercus</name>
    <dbReference type="NCBI Taxonomy" id="2509291"/>
    <lineage>
        <taxon>Eukaryota</taxon>
        <taxon>Metazoa</taxon>
        <taxon>Ecdysozoa</taxon>
        <taxon>Arthropoda</taxon>
        <taxon>Hexapoda</taxon>
        <taxon>Insecta</taxon>
        <taxon>Pterygota</taxon>
        <taxon>Neoptera</taxon>
        <taxon>Polyneoptera</taxon>
        <taxon>Orthoptera</taxon>
        <taxon>Ensifera</taxon>
        <taxon>Gryllidea</taxon>
        <taxon>Grylloidea</taxon>
        <taxon>Gryllidae</taxon>
        <taxon>Gryllinae</taxon>
        <taxon>Gryllus</taxon>
    </lineage>
</organism>
<dbReference type="GO" id="GO:0016020">
    <property type="term" value="C:membrane"/>
    <property type="evidence" value="ECO:0007669"/>
    <property type="project" value="UniProtKB-SubCell"/>
</dbReference>
<evidence type="ECO:0000313" key="8">
    <source>
        <dbReference type="EMBL" id="KAK7866371.1"/>
    </source>
</evidence>
<evidence type="ECO:0000256" key="2">
    <source>
        <dbReference type="ARBA" id="ARBA00006824"/>
    </source>
</evidence>
<keyword evidence="4 7" id="KW-1133">Transmembrane helix</keyword>
<dbReference type="InterPro" id="IPR007248">
    <property type="entry name" value="Mpv17_PMP22"/>
</dbReference>
<evidence type="ECO:0000256" key="6">
    <source>
        <dbReference type="ARBA" id="ARBA00049743"/>
    </source>
</evidence>
<dbReference type="Proteomes" id="UP001378592">
    <property type="component" value="Unassembled WGS sequence"/>
</dbReference>
<evidence type="ECO:0000256" key="7">
    <source>
        <dbReference type="RuleBase" id="RU363053"/>
    </source>
</evidence>
<keyword evidence="3 7" id="KW-0812">Transmembrane</keyword>
<reference evidence="8 9" key="1">
    <citation type="submission" date="2024-03" db="EMBL/GenBank/DDBJ databases">
        <title>The genome assembly and annotation of the cricket Gryllus longicercus Weissman &amp; Gray.</title>
        <authorList>
            <person name="Szrajer S."/>
            <person name="Gray D."/>
            <person name="Ylla G."/>
        </authorList>
    </citation>
    <scope>NUCLEOTIDE SEQUENCE [LARGE SCALE GENOMIC DNA]</scope>
    <source>
        <strain evidence="8">DAG 2021-001</strain>
        <tissue evidence="8">Whole body minus gut</tissue>
    </source>
</reference>
<comment type="similarity">
    <text evidence="2 7">Belongs to the peroxisomal membrane protein PXMP2/4 family.</text>
</comment>
<proteinExistence type="inferred from homology"/>
<feature type="transmembrane region" description="Helical" evidence="7">
    <location>
        <begin position="47"/>
        <end position="67"/>
    </location>
</feature>
<dbReference type="EMBL" id="JAZDUA010000149">
    <property type="protein sequence ID" value="KAK7866371.1"/>
    <property type="molecule type" value="Genomic_DNA"/>
</dbReference>
<evidence type="ECO:0000256" key="3">
    <source>
        <dbReference type="ARBA" id="ARBA00022692"/>
    </source>
</evidence>